<keyword evidence="3" id="KW-1133">Transmembrane helix</keyword>
<dbReference type="Pfam" id="PF07654">
    <property type="entry name" value="C1-set"/>
    <property type="match status" value="2"/>
</dbReference>
<dbReference type="Proteomes" id="UP001558613">
    <property type="component" value="Unassembled WGS sequence"/>
</dbReference>
<feature type="domain" description="Ig-like" evidence="4">
    <location>
        <begin position="365"/>
        <end position="458"/>
    </location>
</feature>
<evidence type="ECO:0000313" key="6">
    <source>
        <dbReference type="Proteomes" id="UP001558613"/>
    </source>
</evidence>
<comment type="caution">
    <text evidence="5">The sequence shown here is derived from an EMBL/GenBank/DDBJ whole genome shotgun (WGS) entry which is preliminary data.</text>
</comment>
<reference evidence="5 6" key="1">
    <citation type="submission" date="2023-09" db="EMBL/GenBank/DDBJ databases">
        <authorList>
            <person name="Wang M."/>
        </authorList>
    </citation>
    <scope>NUCLEOTIDE SEQUENCE [LARGE SCALE GENOMIC DNA]</scope>
    <source>
        <strain evidence="5">GT-2023</strain>
        <tissue evidence="5">Liver</tissue>
    </source>
</reference>
<dbReference type="InterPro" id="IPR011162">
    <property type="entry name" value="MHC_I/II-like_Ag-recog"/>
</dbReference>
<dbReference type="PROSITE" id="PS50835">
    <property type="entry name" value="IG_LIKE"/>
    <property type="match status" value="2"/>
</dbReference>
<dbReference type="SUPFAM" id="SSF48726">
    <property type="entry name" value="Immunoglobulin"/>
    <property type="match status" value="2"/>
</dbReference>
<feature type="region of interest" description="Disordered" evidence="2">
    <location>
        <begin position="502"/>
        <end position="524"/>
    </location>
</feature>
<organism evidence="5 6">
    <name type="scientific">Cirrhinus molitorella</name>
    <name type="common">mud carp</name>
    <dbReference type="NCBI Taxonomy" id="172907"/>
    <lineage>
        <taxon>Eukaryota</taxon>
        <taxon>Metazoa</taxon>
        <taxon>Chordata</taxon>
        <taxon>Craniata</taxon>
        <taxon>Vertebrata</taxon>
        <taxon>Euteleostomi</taxon>
        <taxon>Actinopterygii</taxon>
        <taxon>Neopterygii</taxon>
        <taxon>Teleostei</taxon>
        <taxon>Ostariophysi</taxon>
        <taxon>Cypriniformes</taxon>
        <taxon>Cyprinidae</taxon>
        <taxon>Labeoninae</taxon>
        <taxon>Labeonini</taxon>
        <taxon>Cirrhinus</taxon>
    </lineage>
</organism>
<evidence type="ECO:0000259" key="4">
    <source>
        <dbReference type="PROSITE" id="PS50835"/>
    </source>
</evidence>
<feature type="domain" description="Ig-like" evidence="4">
    <location>
        <begin position="48"/>
        <end position="141"/>
    </location>
</feature>
<evidence type="ECO:0000313" key="5">
    <source>
        <dbReference type="EMBL" id="KAL1269646.1"/>
    </source>
</evidence>
<sequence>MPWVITWDQLKRVHENFMYENVYHPICIKTLRRYLNMEKNNVLRKVKPRVRLMKKMLPDSQELQISCLATGFYPRHINLTLFRDGHPVDDDQITGGVILPNGDGTYQMRKSLVISEEEQREGHKYNCTMKHLSLDNKLDITFDVGESDPGYFSPSVVFSVLMFICVAVCIIAALSIWRKRRSTGSHSLRVFATYIAGQTQFPEFSVVVMLDDVQILYYDSTTWSVLHRSLRDLKYHDEEQSDGDTVFRDMYYGMKKRAFYLKEHLNHTDGVQALQRLVGCELLNDDKPGPLHFWDGFHGQNMEEFTFDTKKPDIQIEMPWMVTWDQLKWLHVKFMYENIYHPICIKVLRRYLNLQKNNVMRIVKPRVRLMRKTLTDSQELQISCLATGFYPRHINLTLFRDGQPVDDDQITGGEILPNGDGTYQMRKSLVISKEEQREGHKYNCTMKRLNLDNKLDITFDMDESTPGYFGLSVVFSVLVFLGVAVLIITALIIWRRCAAERGSEPSQSKYSLTPSSAHDEKASN</sequence>
<dbReference type="PANTHER" id="PTHR16675">
    <property type="entry name" value="MHC CLASS I-RELATED"/>
    <property type="match status" value="1"/>
</dbReference>
<keyword evidence="6" id="KW-1185">Reference proteome</keyword>
<dbReference type="InterPro" id="IPR003597">
    <property type="entry name" value="Ig_C1-set"/>
</dbReference>
<keyword evidence="1" id="KW-0325">Glycoprotein</keyword>
<dbReference type="InterPro" id="IPR036179">
    <property type="entry name" value="Ig-like_dom_sf"/>
</dbReference>
<gene>
    <name evidence="5" type="ORF">QQF64_031935</name>
</gene>
<feature type="transmembrane region" description="Helical" evidence="3">
    <location>
        <begin position="468"/>
        <end position="494"/>
    </location>
</feature>
<dbReference type="InterPro" id="IPR037055">
    <property type="entry name" value="MHC_I-like_Ag-recog_sf"/>
</dbReference>
<keyword evidence="3" id="KW-0472">Membrane</keyword>
<dbReference type="PANTHER" id="PTHR16675:SF191">
    <property type="entry name" value="CLASS I HISTOCOMPATIBILITY ANTIGEN, F10 ALPHA CHAIN-LIKE-RELATED"/>
    <property type="match status" value="1"/>
</dbReference>
<dbReference type="InterPro" id="IPR050208">
    <property type="entry name" value="MHC_class-I_related"/>
</dbReference>
<dbReference type="InterPro" id="IPR013783">
    <property type="entry name" value="Ig-like_fold"/>
</dbReference>
<dbReference type="Gene3D" id="3.30.500.10">
    <property type="entry name" value="MHC class I-like antigen recognition-like"/>
    <property type="match status" value="1"/>
</dbReference>
<dbReference type="EMBL" id="JAYMGO010000008">
    <property type="protein sequence ID" value="KAL1269646.1"/>
    <property type="molecule type" value="Genomic_DNA"/>
</dbReference>
<feature type="transmembrane region" description="Helical" evidence="3">
    <location>
        <begin position="156"/>
        <end position="177"/>
    </location>
</feature>
<accession>A0ABR3MYH7</accession>
<name>A0ABR3MYH7_9TELE</name>
<evidence type="ECO:0000256" key="2">
    <source>
        <dbReference type="SAM" id="MobiDB-lite"/>
    </source>
</evidence>
<dbReference type="SMART" id="SM00407">
    <property type="entry name" value="IGc1"/>
    <property type="match status" value="2"/>
</dbReference>
<evidence type="ECO:0000256" key="3">
    <source>
        <dbReference type="SAM" id="Phobius"/>
    </source>
</evidence>
<protein>
    <recommendedName>
        <fullName evidence="4">Ig-like domain-containing protein</fullName>
    </recommendedName>
</protein>
<keyword evidence="3" id="KW-0812">Transmembrane</keyword>
<dbReference type="InterPro" id="IPR007110">
    <property type="entry name" value="Ig-like_dom"/>
</dbReference>
<evidence type="ECO:0000256" key="1">
    <source>
        <dbReference type="ARBA" id="ARBA00023180"/>
    </source>
</evidence>
<dbReference type="Gene3D" id="2.60.40.10">
    <property type="entry name" value="Immunoglobulins"/>
    <property type="match status" value="2"/>
</dbReference>
<proteinExistence type="predicted"/>
<feature type="compositionally biased region" description="Polar residues" evidence="2">
    <location>
        <begin position="504"/>
        <end position="516"/>
    </location>
</feature>
<dbReference type="SUPFAM" id="SSF54452">
    <property type="entry name" value="MHC antigen-recognition domain"/>
    <property type="match status" value="1"/>
</dbReference>